<dbReference type="Pfam" id="PF02517">
    <property type="entry name" value="Rce1-like"/>
    <property type="match status" value="1"/>
</dbReference>
<evidence type="ECO:0000313" key="4">
    <source>
        <dbReference type="EMBL" id="NSJ47487.1"/>
    </source>
</evidence>
<feature type="transmembrane region" description="Helical" evidence="1">
    <location>
        <begin position="71"/>
        <end position="96"/>
    </location>
</feature>
<evidence type="ECO:0000313" key="3">
    <source>
        <dbReference type="EMBL" id="MCG4745062.1"/>
    </source>
</evidence>
<feature type="transmembrane region" description="Helical" evidence="1">
    <location>
        <begin position="204"/>
        <end position="224"/>
    </location>
</feature>
<evidence type="ECO:0000259" key="2">
    <source>
        <dbReference type="Pfam" id="PF02517"/>
    </source>
</evidence>
<feature type="domain" description="CAAX prenyl protease 2/Lysostaphin resistance protein A-like" evidence="2">
    <location>
        <begin position="150"/>
        <end position="242"/>
    </location>
</feature>
<evidence type="ECO:0000256" key="1">
    <source>
        <dbReference type="SAM" id="Phobius"/>
    </source>
</evidence>
<name>A0AAW5BUW7_9FIRM</name>
<organism evidence="3 6">
    <name type="scientific">Enterocloster aldenensis</name>
    <dbReference type="NCBI Taxonomy" id="358742"/>
    <lineage>
        <taxon>Bacteria</taxon>
        <taxon>Bacillati</taxon>
        <taxon>Bacillota</taxon>
        <taxon>Clostridia</taxon>
        <taxon>Lachnospirales</taxon>
        <taxon>Lachnospiraceae</taxon>
        <taxon>Enterocloster</taxon>
    </lineage>
</organism>
<dbReference type="GO" id="GO:0004175">
    <property type="term" value="F:endopeptidase activity"/>
    <property type="evidence" value="ECO:0007669"/>
    <property type="project" value="UniProtKB-ARBA"/>
</dbReference>
<keyword evidence="1" id="KW-1133">Transmembrane helix</keyword>
<dbReference type="Proteomes" id="UP001299608">
    <property type="component" value="Unassembled WGS sequence"/>
</dbReference>
<dbReference type="InterPro" id="IPR003675">
    <property type="entry name" value="Rce1/LyrA-like_dom"/>
</dbReference>
<feature type="transmembrane region" description="Helical" evidence="1">
    <location>
        <begin position="229"/>
        <end position="249"/>
    </location>
</feature>
<dbReference type="EMBL" id="JAAITT010000002">
    <property type="protein sequence ID" value="NSJ47487.1"/>
    <property type="molecule type" value="Genomic_DNA"/>
</dbReference>
<reference evidence="4" key="2">
    <citation type="submission" date="2020-02" db="EMBL/GenBank/DDBJ databases">
        <authorList>
            <person name="Littmann E."/>
            <person name="Sorbara M."/>
        </authorList>
    </citation>
    <scope>NUCLEOTIDE SEQUENCE</scope>
    <source>
        <strain evidence="4">MSK.1.17</strain>
    </source>
</reference>
<comment type="caution">
    <text evidence="3">The sequence shown here is derived from an EMBL/GenBank/DDBJ whole genome shotgun (WGS) entry which is preliminary data.</text>
</comment>
<keyword evidence="1" id="KW-0472">Membrane</keyword>
<keyword evidence="3" id="KW-0645">Protease</keyword>
<feature type="transmembrane region" description="Helical" evidence="1">
    <location>
        <begin position="21"/>
        <end position="51"/>
    </location>
</feature>
<protein>
    <submittedName>
        <fullName evidence="3">CPBP family intramembrane metalloprotease</fullName>
    </submittedName>
</protein>
<gene>
    <name evidence="4" type="ORF">G5B36_02040</name>
    <name evidence="3" type="ORF">L0N08_06545</name>
</gene>
<dbReference type="GO" id="GO:0080120">
    <property type="term" value="P:CAAX-box protein maturation"/>
    <property type="evidence" value="ECO:0007669"/>
    <property type="project" value="UniProtKB-ARBA"/>
</dbReference>
<keyword evidence="3" id="KW-0482">Metalloprotease</keyword>
<sequence>MKNPFKNQQGQVRWGYKFFSLILIWDMVIPVIILAAALAFSLALRILLMNMGIMDVDGSLMEEYMVQADNWYMVIMMCIQNLVVIFLPFVLWKWVYHSSWKNLGIHGKGWLKDLGKGLLLGAVMITLVAAGICLTGNASMSFGKTGFDPWLIGYLVMFISVGFGEEIFFRGYAMDAMRQARPGWLALILPALLFGIAHSTNSNFSLLGFINICLVGIFLGLLFWYTGQLWIPIGFHIAWNYFQGPVYGFEVSGINTPHMFTTAIGKANLLNGGLFGPEGGLFTTLVTLLAIGGVLWYYRGKKGRFMPPQQ</sequence>
<dbReference type="PANTHER" id="PTHR39430">
    <property type="entry name" value="MEMBRANE-ASSOCIATED PROTEASE-RELATED"/>
    <property type="match status" value="1"/>
</dbReference>
<reference evidence="4 5" key="1">
    <citation type="journal article" date="2020" name="Cell Host Microbe">
        <title>Functional and Genomic Variation between Human-Derived Isolates of Lachnospiraceae Reveals Inter- and Intra-Species Diversity.</title>
        <authorList>
            <person name="Sorbara M.T."/>
            <person name="Littmann E.R."/>
            <person name="Fontana E."/>
            <person name="Moody T.U."/>
            <person name="Kohout C.E."/>
            <person name="Gjonbalaj M."/>
            <person name="Eaton V."/>
            <person name="Seok R."/>
            <person name="Leiner I.M."/>
            <person name="Pamer E.G."/>
        </authorList>
    </citation>
    <scope>NUCLEOTIDE SEQUENCE [LARGE SCALE GENOMIC DNA]</scope>
    <source>
        <strain evidence="4 5">MSK.1.17</strain>
    </source>
</reference>
<proteinExistence type="predicted"/>
<feature type="transmembrane region" description="Helical" evidence="1">
    <location>
        <begin position="117"/>
        <end position="138"/>
    </location>
</feature>
<dbReference type="RefSeq" id="WP_165640791.1">
    <property type="nucleotide sequence ID" value="NZ_JAAITT010000002.1"/>
</dbReference>
<dbReference type="Proteomes" id="UP000669239">
    <property type="component" value="Unassembled WGS sequence"/>
</dbReference>
<dbReference type="GO" id="GO:0008237">
    <property type="term" value="F:metallopeptidase activity"/>
    <property type="evidence" value="ECO:0007669"/>
    <property type="project" value="UniProtKB-KW"/>
</dbReference>
<keyword evidence="3" id="KW-0378">Hydrolase</keyword>
<reference evidence="3" key="3">
    <citation type="submission" date="2022-01" db="EMBL/GenBank/DDBJ databases">
        <title>Collection of gut derived symbiotic bacterial strains cultured from healthy donors.</title>
        <authorList>
            <person name="Lin H."/>
            <person name="Kohout C."/>
            <person name="Waligurski E."/>
            <person name="Pamer E.G."/>
        </authorList>
    </citation>
    <scope>NUCLEOTIDE SEQUENCE</scope>
    <source>
        <strain evidence="3">DFI.6.55</strain>
    </source>
</reference>
<evidence type="ECO:0000313" key="5">
    <source>
        <dbReference type="Proteomes" id="UP000669239"/>
    </source>
</evidence>
<dbReference type="PANTHER" id="PTHR39430:SF1">
    <property type="entry name" value="PROTEASE"/>
    <property type="match status" value="1"/>
</dbReference>
<feature type="transmembrane region" description="Helical" evidence="1">
    <location>
        <begin position="279"/>
        <end position="298"/>
    </location>
</feature>
<evidence type="ECO:0000313" key="6">
    <source>
        <dbReference type="Proteomes" id="UP001299608"/>
    </source>
</evidence>
<accession>A0AAW5BUW7</accession>
<feature type="transmembrane region" description="Helical" evidence="1">
    <location>
        <begin position="150"/>
        <end position="169"/>
    </location>
</feature>
<feature type="transmembrane region" description="Helical" evidence="1">
    <location>
        <begin position="181"/>
        <end position="198"/>
    </location>
</feature>
<dbReference type="EMBL" id="JAKNGE010000006">
    <property type="protein sequence ID" value="MCG4745062.1"/>
    <property type="molecule type" value="Genomic_DNA"/>
</dbReference>
<dbReference type="AlphaFoldDB" id="A0AAW5BUW7"/>
<keyword evidence="1" id="KW-0812">Transmembrane</keyword>
<keyword evidence="5" id="KW-1185">Reference proteome</keyword>